<dbReference type="Gene3D" id="1.20.1250.20">
    <property type="entry name" value="MFS general substrate transporter like domains"/>
    <property type="match status" value="1"/>
</dbReference>
<feature type="transmembrane region" description="Helical" evidence="5">
    <location>
        <begin position="205"/>
        <end position="225"/>
    </location>
</feature>
<feature type="transmembrane region" description="Helical" evidence="5">
    <location>
        <begin position="149"/>
        <end position="173"/>
    </location>
</feature>
<reference evidence="8" key="1">
    <citation type="submission" date="2023-01" db="EMBL/GenBank/DDBJ databases">
        <title>Key to firefly adult light organ development and bioluminescence: homeobox transcription factors regulate luciferase expression and transportation to peroxisome.</title>
        <authorList>
            <person name="Fu X."/>
        </authorList>
    </citation>
    <scope>NUCLEOTIDE SEQUENCE [LARGE SCALE GENOMIC DNA]</scope>
</reference>
<dbReference type="GO" id="GO:0016020">
    <property type="term" value="C:membrane"/>
    <property type="evidence" value="ECO:0007669"/>
    <property type="project" value="UniProtKB-SubCell"/>
</dbReference>
<feature type="transmembrane region" description="Helical" evidence="5">
    <location>
        <begin position="474"/>
        <end position="494"/>
    </location>
</feature>
<feature type="domain" description="Major facilitator superfamily (MFS) profile" evidence="6">
    <location>
        <begin position="57"/>
        <end position="526"/>
    </location>
</feature>
<dbReference type="AlphaFoldDB" id="A0AAN7SS98"/>
<evidence type="ECO:0000256" key="2">
    <source>
        <dbReference type="ARBA" id="ARBA00022692"/>
    </source>
</evidence>
<evidence type="ECO:0000256" key="1">
    <source>
        <dbReference type="ARBA" id="ARBA00004141"/>
    </source>
</evidence>
<accession>A0AAN7SS98</accession>
<feature type="transmembrane region" description="Helical" evidence="5">
    <location>
        <begin position="410"/>
        <end position="428"/>
    </location>
</feature>
<feature type="transmembrane region" description="Helical" evidence="5">
    <location>
        <begin position="440"/>
        <end position="462"/>
    </location>
</feature>
<dbReference type="PROSITE" id="PS50850">
    <property type="entry name" value="MFS"/>
    <property type="match status" value="1"/>
</dbReference>
<evidence type="ECO:0000256" key="4">
    <source>
        <dbReference type="ARBA" id="ARBA00023136"/>
    </source>
</evidence>
<evidence type="ECO:0000313" key="7">
    <source>
        <dbReference type="EMBL" id="KAK4883230.1"/>
    </source>
</evidence>
<dbReference type="SUPFAM" id="SSF103473">
    <property type="entry name" value="MFS general substrate transporter"/>
    <property type="match status" value="1"/>
</dbReference>
<dbReference type="InterPro" id="IPR005828">
    <property type="entry name" value="MFS_sugar_transport-like"/>
</dbReference>
<dbReference type="InterPro" id="IPR020846">
    <property type="entry name" value="MFS_dom"/>
</dbReference>
<feature type="transmembrane region" description="Helical" evidence="5">
    <location>
        <begin position="386"/>
        <end position="403"/>
    </location>
</feature>
<dbReference type="GO" id="GO:0022857">
    <property type="term" value="F:transmembrane transporter activity"/>
    <property type="evidence" value="ECO:0007669"/>
    <property type="project" value="InterPro"/>
</dbReference>
<gene>
    <name evidence="7" type="ORF">RN001_006549</name>
</gene>
<keyword evidence="3 5" id="KW-1133">Transmembrane helix</keyword>
<evidence type="ECO:0000259" key="6">
    <source>
        <dbReference type="PROSITE" id="PS50850"/>
    </source>
</evidence>
<feature type="transmembrane region" description="Helical" evidence="5">
    <location>
        <begin position="180"/>
        <end position="199"/>
    </location>
</feature>
<name>A0AAN7SS98_9COLE</name>
<keyword evidence="2 5" id="KW-0812">Transmembrane</keyword>
<keyword evidence="4 5" id="KW-0472">Membrane</keyword>
<sequence length="541" mass="61226">MTTTKRSMPQLFYAKDEKNVECCQMLLINEKQKLKEKYIDVIETAVGQIGKWQLKIYMFMIVILAPSSWVDLGIELFAHQTEFWCKDVIQHNNEDNKSNYAIYNKNNLNDVCKLRNGSKTPCPFGFQYDTSLVGTTIISDWNLVCDKQYLINIIQIVIMFGALLGAIVFGIAADKYGRRITLLISCILRFFCGILSAFATNVFNFTVLRCILAFVDGGIPAISLMMCVEILGGKWRILLSILLQVGFNIGFPLMAVVTYVFKNWRYAQIVLSLISFSSILCSWIMPESPRWLLAIGETQQAVNILEKAAKENKRNPTVVKKIVLEFEDKSQENNPQCSWWFLFKTPQLRRRTFLACINGTVIFIIINGFCQYFGEFSNNPFFDLTLQGLSGIVGAIIAAGIVMQYNQKHTIAFMSFLVAICSCLILWFSEIVHIRSILSTVVLCALGVCNVYVTVAVIEPLIGELFPTILRNSGYGVFSVFSSVGTIVAPIIILLGDFYWYLPLTTFFILALLEIVFILILPENRNQKLAETVDDIECNLD</sequence>
<dbReference type="PANTHER" id="PTHR24064">
    <property type="entry name" value="SOLUTE CARRIER FAMILY 22 MEMBER"/>
    <property type="match status" value="1"/>
</dbReference>
<evidence type="ECO:0000256" key="3">
    <source>
        <dbReference type="ARBA" id="ARBA00022989"/>
    </source>
</evidence>
<evidence type="ECO:0000256" key="5">
    <source>
        <dbReference type="SAM" id="Phobius"/>
    </source>
</evidence>
<dbReference type="Proteomes" id="UP001353858">
    <property type="component" value="Unassembled WGS sequence"/>
</dbReference>
<dbReference type="EMBL" id="JARPUR010000002">
    <property type="protein sequence ID" value="KAK4883230.1"/>
    <property type="molecule type" value="Genomic_DNA"/>
</dbReference>
<feature type="transmembrane region" description="Helical" evidence="5">
    <location>
        <begin position="237"/>
        <end position="260"/>
    </location>
</feature>
<feature type="transmembrane region" description="Helical" evidence="5">
    <location>
        <begin position="500"/>
        <end position="521"/>
    </location>
</feature>
<dbReference type="Pfam" id="PF00083">
    <property type="entry name" value="Sugar_tr"/>
    <property type="match status" value="1"/>
</dbReference>
<proteinExistence type="predicted"/>
<dbReference type="InterPro" id="IPR036259">
    <property type="entry name" value="MFS_trans_sf"/>
</dbReference>
<comment type="subcellular location">
    <subcellularLocation>
        <location evidence="1">Membrane</location>
        <topology evidence="1">Multi-pass membrane protein</topology>
    </subcellularLocation>
</comment>
<feature type="transmembrane region" description="Helical" evidence="5">
    <location>
        <begin position="353"/>
        <end position="374"/>
    </location>
</feature>
<organism evidence="7 8">
    <name type="scientific">Aquatica leii</name>
    <dbReference type="NCBI Taxonomy" id="1421715"/>
    <lineage>
        <taxon>Eukaryota</taxon>
        <taxon>Metazoa</taxon>
        <taxon>Ecdysozoa</taxon>
        <taxon>Arthropoda</taxon>
        <taxon>Hexapoda</taxon>
        <taxon>Insecta</taxon>
        <taxon>Pterygota</taxon>
        <taxon>Neoptera</taxon>
        <taxon>Endopterygota</taxon>
        <taxon>Coleoptera</taxon>
        <taxon>Polyphaga</taxon>
        <taxon>Elateriformia</taxon>
        <taxon>Elateroidea</taxon>
        <taxon>Lampyridae</taxon>
        <taxon>Luciolinae</taxon>
        <taxon>Aquatica</taxon>
    </lineage>
</organism>
<evidence type="ECO:0000313" key="8">
    <source>
        <dbReference type="Proteomes" id="UP001353858"/>
    </source>
</evidence>
<keyword evidence="8" id="KW-1185">Reference proteome</keyword>
<comment type="caution">
    <text evidence="7">The sequence shown here is derived from an EMBL/GenBank/DDBJ whole genome shotgun (WGS) entry which is preliminary data.</text>
</comment>
<protein>
    <recommendedName>
        <fullName evidence="6">Major facilitator superfamily (MFS) profile domain-containing protein</fullName>
    </recommendedName>
</protein>